<keyword evidence="5" id="KW-1185">Reference proteome</keyword>
<gene>
    <name evidence="4" type="ORF">Vau01_017120</name>
</gene>
<sequence length="570" mass="61120">MAVFDYSPWRFWADADEAQRSRQLELQARLNARPGCEIGGDCFVSELASVDNEELRLGPRSYIAAGAYLTGKLRAGRDCTINPYAVVRGDITLGDAVRIGAHTSLLAFDHTFTDPDVEIFRQPLTSRGIRVGTDVWIGSHVVILDGVTVGDRSVIAAGAVVTKDVPGGAVVGGNPARVLKWRVPPTATPPPGARVTGDLAGAVAAFADTARAQAERILDRCFVPASGLFVDRPGQAPTVRAQCDAVEIADLLLRRAPDQLPASDQIARLTMWQDPATGMVGALRPDGSRHTPEPGLFDAAARYHVLCAGYALDLLGAAFDHPVRVVADATADRIVAGLESQPWTTNAWSAGDWVDVLGTAIHWNRRLGEPGRPGATEALFGWLLAHADPRTGVWGSPRPEDGLLQVVNGFYRASRGTFAQFGLPVPYPERVVDTVLAHAADPRVVRPDRQNACNILDIAHPLWLTRHTGHREEETVRLARGLLADALGHWTDARGFGFRAPHPAASGDPATGPGLQGTEMWLAIVWLLADLVGVADSLGYRPRGVHRPEPAAQPSQSWPAPSRKLSGGPR</sequence>
<dbReference type="PANTHER" id="PTHR43300">
    <property type="entry name" value="ACETYLTRANSFERASE"/>
    <property type="match status" value="1"/>
</dbReference>
<accession>A0A8J3YYQ9</accession>
<feature type="compositionally biased region" description="Low complexity" evidence="3">
    <location>
        <begin position="550"/>
        <end position="562"/>
    </location>
</feature>
<evidence type="ECO:0000313" key="5">
    <source>
        <dbReference type="Proteomes" id="UP000612585"/>
    </source>
</evidence>
<dbReference type="GO" id="GO:0016740">
    <property type="term" value="F:transferase activity"/>
    <property type="evidence" value="ECO:0007669"/>
    <property type="project" value="UniProtKB-KW"/>
</dbReference>
<name>A0A8J3YYQ9_9ACTN</name>
<dbReference type="Pfam" id="PF00132">
    <property type="entry name" value="Hexapep"/>
    <property type="match status" value="1"/>
</dbReference>
<organism evidence="4 5">
    <name type="scientific">Virgisporangium aurantiacum</name>
    <dbReference type="NCBI Taxonomy" id="175570"/>
    <lineage>
        <taxon>Bacteria</taxon>
        <taxon>Bacillati</taxon>
        <taxon>Actinomycetota</taxon>
        <taxon>Actinomycetes</taxon>
        <taxon>Micromonosporales</taxon>
        <taxon>Micromonosporaceae</taxon>
        <taxon>Virgisporangium</taxon>
    </lineage>
</organism>
<dbReference type="InterPro" id="IPR018357">
    <property type="entry name" value="Hexapep_transf_CS"/>
</dbReference>
<dbReference type="InterPro" id="IPR001451">
    <property type="entry name" value="Hexapep"/>
</dbReference>
<protein>
    <recommendedName>
        <fullName evidence="6">Acetyltransferase (Isoleucine patch superfamily)</fullName>
    </recommendedName>
</protein>
<keyword evidence="2" id="KW-0677">Repeat</keyword>
<dbReference type="PROSITE" id="PS00101">
    <property type="entry name" value="HEXAPEP_TRANSFERASES"/>
    <property type="match status" value="1"/>
</dbReference>
<evidence type="ECO:0000313" key="4">
    <source>
        <dbReference type="EMBL" id="GIJ54196.1"/>
    </source>
</evidence>
<dbReference type="SUPFAM" id="SSF51161">
    <property type="entry name" value="Trimeric LpxA-like enzymes"/>
    <property type="match status" value="1"/>
</dbReference>
<evidence type="ECO:0000256" key="2">
    <source>
        <dbReference type="ARBA" id="ARBA00022737"/>
    </source>
</evidence>
<evidence type="ECO:0008006" key="6">
    <source>
        <dbReference type="Google" id="ProtNLM"/>
    </source>
</evidence>
<comment type="caution">
    <text evidence="4">The sequence shown here is derived from an EMBL/GenBank/DDBJ whole genome shotgun (WGS) entry which is preliminary data.</text>
</comment>
<evidence type="ECO:0000256" key="1">
    <source>
        <dbReference type="ARBA" id="ARBA00022679"/>
    </source>
</evidence>
<dbReference type="PANTHER" id="PTHR43300:SF11">
    <property type="entry name" value="ACETYLTRANSFERASE RV3034C-RELATED"/>
    <property type="match status" value="1"/>
</dbReference>
<evidence type="ECO:0000256" key="3">
    <source>
        <dbReference type="SAM" id="MobiDB-lite"/>
    </source>
</evidence>
<keyword evidence="1" id="KW-0808">Transferase</keyword>
<dbReference type="AlphaFoldDB" id="A0A8J3YYQ9"/>
<feature type="region of interest" description="Disordered" evidence="3">
    <location>
        <begin position="545"/>
        <end position="570"/>
    </location>
</feature>
<dbReference type="CDD" id="cd04647">
    <property type="entry name" value="LbH_MAT_like"/>
    <property type="match status" value="1"/>
</dbReference>
<dbReference type="Proteomes" id="UP000612585">
    <property type="component" value="Unassembled WGS sequence"/>
</dbReference>
<dbReference type="InterPro" id="IPR011004">
    <property type="entry name" value="Trimer_LpxA-like_sf"/>
</dbReference>
<proteinExistence type="predicted"/>
<dbReference type="InterPro" id="IPR050179">
    <property type="entry name" value="Trans_hexapeptide_repeat"/>
</dbReference>
<dbReference type="Gene3D" id="2.160.10.10">
    <property type="entry name" value="Hexapeptide repeat proteins"/>
    <property type="match status" value="1"/>
</dbReference>
<reference evidence="4" key="1">
    <citation type="submission" date="2021-01" db="EMBL/GenBank/DDBJ databases">
        <title>Whole genome shotgun sequence of Virgisporangium aurantiacum NBRC 16421.</title>
        <authorList>
            <person name="Komaki H."/>
            <person name="Tamura T."/>
        </authorList>
    </citation>
    <scope>NUCLEOTIDE SEQUENCE</scope>
    <source>
        <strain evidence="4">NBRC 16421</strain>
    </source>
</reference>
<dbReference type="EMBL" id="BOPG01000011">
    <property type="protein sequence ID" value="GIJ54196.1"/>
    <property type="molecule type" value="Genomic_DNA"/>
</dbReference>